<sequence>MNGSNEPNAPQPAVRQAEPGESAGALAGTEIPHAIDCSLPTLVQHFAAMKTAGWLTGVTEPSGELQ</sequence>
<organism evidence="1 2">
    <name type="scientific">Nocardia cyriacigeorgica</name>
    <dbReference type="NCBI Taxonomy" id="135487"/>
    <lineage>
        <taxon>Bacteria</taxon>
        <taxon>Bacillati</taxon>
        <taxon>Actinomycetota</taxon>
        <taxon>Actinomycetes</taxon>
        <taxon>Mycobacteriales</taxon>
        <taxon>Nocardiaceae</taxon>
        <taxon>Nocardia</taxon>
    </lineage>
</organism>
<name>A0A2L2JLV6_9NOCA</name>
<accession>A0A2L2JLV6</accession>
<dbReference type="EMBL" id="JAAGVB010000008">
    <property type="protein sequence ID" value="NEW32389.1"/>
    <property type="molecule type" value="Genomic_DNA"/>
</dbReference>
<dbReference type="AlphaFoldDB" id="A0A2L2JLV6"/>
<reference evidence="1 2" key="1">
    <citation type="submission" date="2020-01" db="EMBL/GenBank/DDBJ databases">
        <title>Genetics and antimicrobial susceptibilities of Nocardia species isolated from the soil; a comparison with species isolated from humans.</title>
        <authorList>
            <person name="Carrasco G."/>
            <person name="Monzon S."/>
            <person name="Sansegundo M."/>
            <person name="Garcia E."/>
            <person name="Garrido N."/>
            <person name="Medina M.J."/>
            <person name="Villalon P."/>
            <person name="Ramirez-Arocha A.C."/>
            <person name="Jimenez P."/>
            <person name="Cuesta I."/>
            <person name="Valdezate S."/>
        </authorList>
    </citation>
    <scope>NUCLEOTIDE SEQUENCE [LARGE SCALE GENOMIC DNA]</scope>
    <source>
        <strain evidence="1 2">CNM20110626</strain>
    </source>
</reference>
<dbReference type="GeneID" id="57067650"/>
<comment type="caution">
    <text evidence="1">The sequence shown here is derived from an EMBL/GenBank/DDBJ whole genome shotgun (WGS) entry which is preliminary data.</text>
</comment>
<evidence type="ECO:0000313" key="2">
    <source>
        <dbReference type="Proteomes" id="UP000471166"/>
    </source>
</evidence>
<evidence type="ECO:0000313" key="1">
    <source>
        <dbReference type="EMBL" id="NEW32389.1"/>
    </source>
</evidence>
<gene>
    <name evidence="1" type="ORF">GV791_07420</name>
</gene>
<dbReference type="RefSeq" id="WP_054811659.1">
    <property type="nucleotide sequence ID" value="NZ_CP026746.1"/>
</dbReference>
<proteinExistence type="predicted"/>
<protein>
    <submittedName>
        <fullName evidence="1">Uncharacterized protein</fullName>
    </submittedName>
</protein>
<dbReference type="Proteomes" id="UP000471166">
    <property type="component" value="Unassembled WGS sequence"/>
</dbReference>